<feature type="chain" id="PRO_5046678675" evidence="1">
    <location>
        <begin position="22"/>
        <end position="439"/>
    </location>
</feature>
<dbReference type="Gene3D" id="3.40.50.1820">
    <property type="entry name" value="alpha/beta hydrolase"/>
    <property type="match status" value="1"/>
</dbReference>
<reference evidence="2 3" key="1">
    <citation type="submission" date="2020-03" db="EMBL/GenBank/DDBJ databases">
        <title>Roseomonas selenitidurans sp. nov. isolated from urban soil.</title>
        <authorList>
            <person name="Liu H."/>
        </authorList>
    </citation>
    <scope>NUCLEOTIDE SEQUENCE [LARGE SCALE GENOMIC DNA]</scope>
    <source>
        <strain evidence="2 3">BU-1</strain>
    </source>
</reference>
<accession>A0ABX1E7P1</accession>
<dbReference type="SUPFAM" id="SSF53474">
    <property type="entry name" value="alpha/beta-Hydrolases"/>
    <property type="match status" value="1"/>
</dbReference>
<dbReference type="Proteomes" id="UP000787635">
    <property type="component" value="Unassembled WGS sequence"/>
</dbReference>
<dbReference type="RefSeq" id="WP_168033963.1">
    <property type="nucleotide sequence ID" value="NZ_JAAVNE010000040.1"/>
</dbReference>
<evidence type="ECO:0000256" key="1">
    <source>
        <dbReference type="SAM" id="SignalP"/>
    </source>
</evidence>
<dbReference type="EMBL" id="JAAVNE010000040">
    <property type="protein sequence ID" value="NKC33230.1"/>
    <property type="molecule type" value="Genomic_DNA"/>
</dbReference>
<name>A0ABX1E7P1_9PROT</name>
<sequence length="439" mass="46757">MNPGRWLAAALLLLGGALAEAAEAPRPARCPTGAPTGLVCLRGQDANGAHILLARPANWHGGLVTQVFGGPRLAPIRADTTDEDLLRFAEYVAEGWAWTSTSRRRPGFGIRAAGEDALNARRIAEASFGTPRLAVIHGQSWGGGIAARAIETLNAPDATGRRPWQAALLTSGVLAGPTRAYDMRVDLRAAFQAICGTHPRPEEPQYTLTLGLPRGVRMGWTEMMARYTACTGSDLAQATRSTAQRRALADLVAASRIPAWSIPTHLAWSTNVFADIAWGLMDGRSAFGNAHVRYQGTSDDAAFNARVPRIAADPDAVARLAEDGDPTGAIAIPVLTLHGIEDATVFVEHAAAYRATLEAAGTAHLLQQVFVDEEAHNKMSPPLYPAALAALADWAQGGPRPSAEAVRQRCEAARARHPGTCRIRPGYVPQAWTARVNPR</sequence>
<feature type="signal peptide" evidence="1">
    <location>
        <begin position="1"/>
        <end position="21"/>
    </location>
</feature>
<gene>
    <name evidence="2" type="ORF">HEQ75_20375</name>
</gene>
<evidence type="ECO:0000313" key="3">
    <source>
        <dbReference type="Proteomes" id="UP000787635"/>
    </source>
</evidence>
<dbReference type="InterPro" id="IPR029058">
    <property type="entry name" value="AB_hydrolase_fold"/>
</dbReference>
<evidence type="ECO:0000313" key="2">
    <source>
        <dbReference type="EMBL" id="NKC33230.1"/>
    </source>
</evidence>
<organism evidence="2 3">
    <name type="scientific">Falsiroseomonas selenitidurans</name>
    <dbReference type="NCBI Taxonomy" id="2716335"/>
    <lineage>
        <taxon>Bacteria</taxon>
        <taxon>Pseudomonadati</taxon>
        <taxon>Pseudomonadota</taxon>
        <taxon>Alphaproteobacteria</taxon>
        <taxon>Acetobacterales</taxon>
        <taxon>Roseomonadaceae</taxon>
        <taxon>Falsiroseomonas</taxon>
    </lineage>
</organism>
<keyword evidence="1" id="KW-0732">Signal</keyword>
<comment type="caution">
    <text evidence="2">The sequence shown here is derived from an EMBL/GenBank/DDBJ whole genome shotgun (WGS) entry which is preliminary data.</text>
</comment>
<protein>
    <submittedName>
        <fullName evidence="2">Uncharacterized protein</fullName>
    </submittedName>
</protein>
<proteinExistence type="predicted"/>
<keyword evidence="3" id="KW-1185">Reference proteome</keyword>